<evidence type="ECO:0000256" key="1">
    <source>
        <dbReference type="ARBA" id="ARBA00004442"/>
    </source>
</evidence>
<dbReference type="RefSeq" id="WP_144307868.1">
    <property type="nucleotide sequence ID" value="NZ_VMNK01000002.1"/>
</dbReference>
<feature type="signal peptide" evidence="2">
    <location>
        <begin position="1"/>
        <end position="20"/>
    </location>
</feature>
<dbReference type="GO" id="GO:0009279">
    <property type="term" value="C:cell outer membrane"/>
    <property type="evidence" value="ECO:0007669"/>
    <property type="project" value="UniProtKB-SubCell"/>
</dbReference>
<sequence length="208" mass="22709">MQTKMIAALVAMTACAPLMAEQPEGNWMVRARVVNIDTANKSDAIPALGVAADEIHVSDKAIPELDISYFFTKNIAAELVLTYPQEHNISVAGTKIGTVRELPPTLLVQYHFMPDAKFRPYVGAGINYTRFSSVDLNVPGVGDLEIDKDSFGLALQVGMDVQLSKQWFFNVDLKKVKMGTDVKLAGGGKVSSIDIDPWLFGIGIGYRF</sequence>
<dbReference type="InterPro" id="IPR005618">
    <property type="entry name" value="OMPW"/>
</dbReference>
<reference evidence="3 4" key="1">
    <citation type="submission" date="2019-07" db="EMBL/GenBank/DDBJ databases">
        <title>The pathways for chlorine oxyanion respiration interact through the shared metabolite chlorate.</title>
        <authorList>
            <person name="Barnum T.P."/>
            <person name="Cheng Y."/>
            <person name="Hill K.A."/>
            <person name="Lucas L.N."/>
            <person name="Carlson H.K."/>
            <person name="Coates J.D."/>
        </authorList>
    </citation>
    <scope>NUCLEOTIDE SEQUENCE [LARGE SCALE GENOMIC DNA]</scope>
    <source>
        <strain evidence="3 4">SFB-3</strain>
    </source>
</reference>
<dbReference type="SUPFAM" id="SSF56925">
    <property type="entry name" value="OMPA-like"/>
    <property type="match status" value="1"/>
</dbReference>
<dbReference type="PROSITE" id="PS00695">
    <property type="entry name" value="ENT_VIR_OMP_2"/>
    <property type="match status" value="1"/>
</dbReference>
<dbReference type="OrthoDB" id="9807574at2"/>
<keyword evidence="4" id="KW-1185">Reference proteome</keyword>
<name>A0A557R2G9_9RHOO</name>
<evidence type="ECO:0000313" key="3">
    <source>
        <dbReference type="EMBL" id="TVO59353.1"/>
    </source>
</evidence>
<dbReference type="GO" id="GO:0055085">
    <property type="term" value="P:transmembrane transport"/>
    <property type="evidence" value="ECO:0007669"/>
    <property type="project" value="TreeGrafter"/>
</dbReference>
<dbReference type="PROSITE" id="PS51257">
    <property type="entry name" value="PROKAR_LIPOPROTEIN"/>
    <property type="match status" value="1"/>
</dbReference>
<dbReference type="PANTHER" id="PTHR36920:SF1">
    <property type="entry name" value="OUTER MEMBRANE PROTEIN W"/>
    <property type="match status" value="1"/>
</dbReference>
<proteinExistence type="predicted"/>
<dbReference type="EMBL" id="VMNK01000002">
    <property type="protein sequence ID" value="TVO59353.1"/>
    <property type="molecule type" value="Genomic_DNA"/>
</dbReference>
<dbReference type="InterPro" id="IPR011250">
    <property type="entry name" value="OMP/PagP_B-barrel"/>
</dbReference>
<evidence type="ECO:0000313" key="4">
    <source>
        <dbReference type="Proteomes" id="UP000319502"/>
    </source>
</evidence>
<dbReference type="GO" id="GO:0044384">
    <property type="term" value="C:host outer membrane"/>
    <property type="evidence" value="ECO:0007669"/>
    <property type="project" value="InterPro"/>
</dbReference>
<gene>
    <name evidence="3" type="ORF">FHP91_01155</name>
</gene>
<dbReference type="PANTHER" id="PTHR36920">
    <property type="match status" value="1"/>
</dbReference>
<dbReference type="Gene3D" id="2.40.160.20">
    <property type="match status" value="1"/>
</dbReference>
<evidence type="ECO:0000256" key="2">
    <source>
        <dbReference type="SAM" id="SignalP"/>
    </source>
</evidence>
<dbReference type="AlphaFoldDB" id="A0A557R2G9"/>
<feature type="chain" id="PRO_5022130120" evidence="2">
    <location>
        <begin position="21"/>
        <end position="208"/>
    </location>
</feature>
<comment type="subcellular location">
    <subcellularLocation>
        <location evidence="1">Cell outer membrane</location>
    </subcellularLocation>
</comment>
<dbReference type="Proteomes" id="UP000319502">
    <property type="component" value="Unassembled WGS sequence"/>
</dbReference>
<keyword evidence="2" id="KW-0732">Signal</keyword>
<protein>
    <submittedName>
        <fullName evidence="3">OmpW family protein</fullName>
    </submittedName>
</protein>
<accession>A0A557R2G9</accession>
<dbReference type="Pfam" id="PF03922">
    <property type="entry name" value="OmpW"/>
    <property type="match status" value="1"/>
</dbReference>
<organism evidence="3 4">
    <name type="scientific">Denitromonas halophila</name>
    <dbReference type="NCBI Taxonomy" id="1629404"/>
    <lineage>
        <taxon>Bacteria</taxon>
        <taxon>Pseudomonadati</taxon>
        <taxon>Pseudomonadota</taxon>
        <taxon>Betaproteobacteria</taxon>
        <taxon>Rhodocyclales</taxon>
        <taxon>Zoogloeaceae</taxon>
        <taxon>Denitromonas</taxon>
    </lineage>
</organism>
<comment type="caution">
    <text evidence="3">The sequence shown here is derived from an EMBL/GenBank/DDBJ whole genome shotgun (WGS) entry which is preliminary data.</text>
</comment>
<dbReference type="InterPro" id="IPR000758">
    <property type="entry name" value="Enterovir_OMP"/>
</dbReference>